<reference evidence="2 3" key="1">
    <citation type="submission" date="2024-07" db="EMBL/GenBank/DDBJ databases">
        <title>Enhanced genomic and transcriptomic resources for Trichinella pseudospiralis and T. spiralis underpin the discovery of pronounced molecular differences between stages and species.</title>
        <authorList>
            <person name="Pasi K.K."/>
            <person name="La Rosa G."/>
            <person name="Gomez-Morales M.A."/>
            <person name="Tosini F."/>
            <person name="Sumanam S."/>
            <person name="Young N.D."/>
            <person name="Chang B.C."/>
            <person name="Robin G.B."/>
        </authorList>
    </citation>
    <scope>NUCLEOTIDE SEQUENCE [LARGE SCALE GENOMIC DNA]</scope>
    <source>
        <strain evidence="2">ISS534</strain>
    </source>
</reference>
<evidence type="ECO:0000313" key="2">
    <source>
        <dbReference type="EMBL" id="KAL1229451.1"/>
    </source>
</evidence>
<dbReference type="Proteomes" id="UP001558632">
    <property type="component" value="Unassembled WGS sequence"/>
</dbReference>
<evidence type="ECO:0000313" key="3">
    <source>
        <dbReference type="Proteomes" id="UP001558632"/>
    </source>
</evidence>
<dbReference type="GO" id="GO:0016779">
    <property type="term" value="F:nucleotidyltransferase activity"/>
    <property type="evidence" value="ECO:0007669"/>
    <property type="project" value="UniProtKB-KW"/>
</dbReference>
<evidence type="ECO:0000256" key="1">
    <source>
        <dbReference type="SAM" id="MobiDB-lite"/>
    </source>
</evidence>
<accession>A0ABR3K765</accession>
<proteinExistence type="predicted"/>
<dbReference type="EMBL" id="JBEUSY010000490">
    <property type="protein sequence ID" value="KAL1229451.1"/>
    <property type="molecule type" value="Genomic_DNA"/>
</dbReference>
<keyword evidence="2" id="KW-0808">Transferase</keyword>
<organism evidence="2 3">
    <name type="scientific">Trichinella spiralis</name>
    <name type="common">Trichina worm</name>
    <dbReference type="NCBI Taxonomy" id="6334"/>
    <lineage>
        <taxon>Eukaryota</taxon>
        <taxon>Metazoa</taxon>
        <taxon>Ecdysozoa</taxon>
        <taxon>Nematoda</taxon>
        <taxon>Enoplea</taxon>
        <taxon>Dorylaimia</taxon>
        <taxon>Trichinellida</taxon>
        <taxon>Trichinellidae</taxon>
        <taxon>Trichinella</taxon>
    </lineage>
</organism>
<name>A0ABR3K765_TRISP</name>
<keyword evidence="2" id="KW-0548">Nucleotidyltransferase</keyword>
<protein>
    <submittedName>
        <fullName evidence="2">Sulfate adenylyltransferase</fullName>
    </submittedName>
</protein>
<keyword evidence="3" id="KW-1185">Reference proteome</keyword>
<feature type="region of interest" description="Disordered" evidence="1">
    <location>
        <begin position="66"/>
        <end position="87"/>
    </location>
</feature>
<gene>
    <name evidence="2" type="ORF">TSPI_04611</name>
</gene>
<feature type="compositionally biased region" description="Polar residues" evidence="1">
    <location>
        <begin position="67"/>
        <end position="87"/>
    </location>
</feature>
<comment type="caution">
    <text evidence="2">The sequence shown here is derived from an EMBL/GenBank/DDBJ whole genome shotgun (WGS) entry which is preliminary data.</text>
</comment>
<sequence>MRLNVAELPGGAKAPPTMSVRHLQGLCGWCQVQHARGDCVCSNSGGLKVHTGLEDPVERPETCYLAGNSNREPTRSRGLTRQHSSGLELTTRRVESFRSPECCRPLCKEIQSGFQLPRAARTSSRCGRSPMINNLFYFF</sequence>